<dbReference type="InterPro" id="IPR023352">
    <property type="entry name" value="MAPEG-like_dom_sf"/>
</dbReference>
<comment type="caution">
    <text evidence="6">The sequence shown here is derived from an EMBL/GenBank/DDBJ whole genome shotgun (WGS) entry which is preliminary data.</text>
</comment>
<proteinExistence type="predicted"/>
<evidence type="ECO:0000256" key="3">
    <source>
        <dbReference type="ARBA" id="ARBA00022989"/>
    </source>
</evidence>
<dbReference type="RefSeq" id="WP_147123073.1">
    <property type="nucleotide sequence ID" value="NZ_VOPY01000002.1"/>
</dbReference>
<feature type="transmembrane region" description="Helical" evidence="5">
    <location>
        <begin position="74"/>
        <end position="100"/>
    </location>
</feature>
<name>A0A5C6UBF5_9SPHN</name>
<feature type="transmembrane region" description="Helical" evidence="5">
    <location>
        <begin position="120"/>
        <end position="141"/>
    </location>
</feature>
<dbReference type="OrthoDB" id="5516290at2"/>
<reference evidence="6 7" key="1">
    <citation type="submission" date="2019-08" db="EMBL/GenBank/DDBJ databases">
        <title>Sphingorhabdus soil sp. nov., isolated from arctic soil.</title>
        <authorList>
            <person name="Liu Y."/>
        </authorList>
    </citation>
    <scope>NUCLEOTIDE SEQUENCE [LARGE SCALE GENOMIC DNA]</scope>
    <source>
        <strain evidence="6 7">D-2Q-5-6</strain>
    </source>
</reference>
<gene>
    <name evidence="6" type="ORF">FSZ31_09330</name>
</gene>
<evidence type="ECO:0000313" key="6">
    <source>
        <dbReference type="EMBL" id="TXC69118.1"/>
    </source>
</evidence>
<protein>
    <submittedName>
        <fullName evidence="6">MAPEG family protein</fullName>
    </submittedName>
</protein>
<feature type="transmembrane region" description="Helical" evidence="5">
    <location>
        <begin position="6"/>
        <end position="26"/>
    </location>
</feature>
<evidence type="ECO:0000313" key="7">
    <source>
        <dbReference type="Proteomes" id="UP000321129"/>
    </source>
</evidence>
<evidence type="ECO:0000256" key="1">
    <source>
        <dbReference type="ARBA" id="ARBA00004370"/>
    </source>
</evidence>
<dbReference type="SUPFAM" id="SSF161084">
    <property type="entry name" value="MAPEG domain-like"/>
    <property type="match status" value="1"/>
</dbReference>
<accession>A0A5C6UBF5</accession>
<dbReference type="Proteomes" id="UP000321129">
    <property type="component" value="Unassembled WGS sequence"/>
</dbReference>
<evidence type="ECO:0000256" key="4">
    <source>
        <dbReference type="ARBA" id="ARBA00023136"/>
    </source>
</evidence>
<sequence>MVMQAMLGPVVALVMWSMIIWLWMYVTRIPAMQRAKIDVKNLVGGKGSDLDQVLPPQIQWKAHNYNHLMEQPTLFYAIAITLALVGAASPLAVALAWSYVALRVVHSLVQVTVNRIAIRFAIFALSSLVLIALTIAAALAVF</sequence>
<dbReference type="GO" id="GO:0016020">
    <property type="term" value="C:membrane"/>
    <property type="evidence" value="ECO:0007669"/>
    <property type="project" value="UniProtKB-SubCell"/>
</dbReference>
<keyword evidence="3 5" id="KW-1133">Transmembrane helix</keyword>
<organism evidence="6 7">
    <name type="scientific">Flavisphingopyxis soli</name>
    <dbReference type="NCBI Taxonomy" id="2601267"/>
    <lineage>
        <taxon>Bacteria</taxon>
        <taxon>Pseudomonadati</taxon>
        <taxon>Pseudomonadota</taxon>
        <taxon>Alphaproteobacteria</taxon>
        <taxon>Sphingomonadales</taxon>
        <taxon>Sphingopyxidaceae</taxon>
        <taxon>Flavisphingopyxis</taxon>
    </lineage>
</organism>
<evidence type="ECO:0000256" key="5">
    <source>
        <dbReference type="SAM" id="Phobius"/>
    </source>
</evidence>
<comment type="subcellular location">
    <subcellularLocation>
        <location evidence="1">Membrane</location>
    </subcellularLocation>
</comment>
<keyword evidence="4 5" id="KW-0472">Membrane</keyword>
<dbReference type="Gene3D" id="1.20.120.550">
    <property type="entry name" value="Membrane associated eicosanoid/glutathione metabolism-like domain"/>
    <property type="match status" value="1"/>
</dbReference>
<keyword evidence="2 5" id="KW-0812">Transmembrane</keyword>
<keyword evidence="7" id="KW-1185">Reference proteome</keyword>
<dbReference type="EMBL" id="VOPY01000002">
    <property type="protein sequence ID" value="TXC69118.1"/>
    <property type="molecule type" value="Genomic_DNA"/>
</dbReference>
<dbReference type="AlphaFoldDB" id="A0A5C6UBF5"/>
<evidence type="ECO:0000256" key="2">
    <source>
        <dbReference type="ARBA" id="ARBA00022692"/>
    </source>
</evidence>
<dbReference type="InterPro" id="IPR001129">
    <property type="entry name" value="Membr-assoc_MAPEG"/>
</dbReference>
<dbReference type="Pfam" id="PF01124">
    <property type="entry name" value="MAPEG"/>
    <property type="match status" value="1"/>
</dbReference>